<dbReference type="InterPro" id="IPR029055">
    <property type="entry name" value="Ntn_hydrolases_N"/>
</dbReference>
<dbReference type="RefSeq" id="WP_249305638.1">
    <property type="nucleotide sequence ID" value="NZ_JACRSW010000035.1"/>
</dbReference>
<accession>A0ABR7MWL6</accession>
<evidence type="ECO:0000313" key="2">
    <source>
        <dbReference type="Proteomes" id="UP000637513"/>
    </source>
</evidence>
<organism evidence="1 2">
    <name type="scientific">Jutongia hominis</name>
    <dbReference type="NCBI Taxonomy" id="2763664"/>
    <lineage>
        <taxon>Bacteria</taxon>
        <taxon>Bacillati</taxon>
        <taxon>Bacillota</taxon>
        <taxon>Clostridia</taxon>
        <taxon>Lachnospirales</taxon>
        <taxon>Lachnospiraceae</taxon>
        <taxon>Jutongia</taxon>
    </lineage>
</organism>
<reference evidence="1 2" key="1">
    <citation type="submission" date="2020-08" db="EMBL/GenBank/DDBJ databases">
        <title>Genome public.</title>
        <authorList>
            <person name="Liu C."/>
            <person name="Sun Q."/>
        </authorList>
    </citation>
    <scope>NUCLEOTIDE SEQUENCE [LARGE SCALE GENOMIC DNA]</scope>
    <source>
        <strain evidence="1 2">BX3</strain>
    </source>
</reference>
<sequence length="198" mass="22521">MSVIFGYVMDKKVYLAADNRITDAEGKFISDDDIKIEVVNNNTAVVFAGNYGAQSFFMKCYKDMQGYQNWFVNDLASNIYSMCNAIINMDTEWAKLIANSNACFLVAGRTVDRKAKLFAVTLRKKHIDLKPVSMMLFHPNDCDFQTCANILCKNIKQYPDDFSKYTIHEISKISNLVSDSGNVWMFDTKNDESTFVAL</sequence>
<protein>
    <submittedName>
        <fullName evidence="1">Uncharacterized protein</fullName>
    </submittedName>
</protein>
<gene>
    <name evidence="1" type="ORF">H8700_10795</name>
</gene>
<keyword evidence="2" id="KW-1185">Reference proteome</keyword>
<proteinExistence type="predicted"/>
<name>A0ABR7MWL6_9FIRM</name>
<dbReference type="SUPFAM" id="SSF56235">
    <property type="entry name" value="N-terminal nucleophile aminohydrolases (Ntn hydrolases)"/>
    <property type="match status" value="1"/>
</dbReference>
<dbReference type="EMBL" id="JACRSW010000035">
    <property type="protein sequence ID" value="MBC8558190.1"/>
    <property type="molecule type" value="Genomic_DNA"/>
</dbReference>
<dbReference type="Proteomes" id="UP000637513">
    <property type="component" value="Unassembled WGS sequence"/>
</dbReference>
<evidence type="ECO:0000313" key="1">
    <source>
        <dbReference type="EMBL" id="MBC8558190.1"/>
    </source>
</evidence>
<comment type="caution">
    <text evidence="1">The sequence shown here is derived from an EMBL/GenBank/DDBJ whole genome shotgun (WGS) entry which is preliminary data.</text>
</comment>